<keyword evidence="3" id="KW-1185">Reference proteome</keyword>
<protein>
    <recommendedName>
        <fullName evidence="4">DUF4397 domain-containing protein</fullName>
    </recommendedName>
</protein>
<reference evidence="2 3" key="1">
    <citation type="journal article" date="2009" name="PLoS Genet.">
        <title>Alliance of proteomics and genomics to unravel the specificities of Sahara bacterium Deinococcus deserti.</title>
        <authorList>
            <person name="de Groot A."/>
            <person name="Dulermo R."/>
            <person name="Ortet P."/>
            <person name="Blanchard L."/>
            <person name="Guerin P."/>
            <person name="Fernandez B."/>
            <person name="Vacherie B."/>
            <person name="Dossat C."/>
            <person name="Jolivet E."/>
            <person name="Siguier P."/>
            <person name="Chandler M."/>
            <person name="Barakat M."/>
            <person name="Dedieu A."/>
            <person name="Barbe V."/>
            <person name="Heulin T."/>
            <person name="Sommer S."/>
            <person name="Achouak W."/>
            <person name="Armengaud J."/>
        </authorList>
    </citation>
    <scope>NUCLEOTIDE SEQUENCE [LARGE SCALE GENOMIC DNA]</scope>
    <source>
        <strain evidence="3">DSM 17065 / CIP 109153 / LMG 22923 / VCD115</strain>
        <plasmid evidence="3">pDeide1</plasmid>
    </source>
</reference>
<evidence type="ECO:0000313" key="3">
    <source>
        <dbReference type="Proteomes" id="UP000002208"/>
    </source>
</evidence>
<evidence type="ECO:0000313" key="2">
    <source>
        <dbReference type="EMBL" id="ACO47497.1"/>
    </source>
</evidence>
<keyword evidence="2" id="KW-0614">Plasmid</keyword>
<proteinExistence type="predicted"/>
<feature type="chain" id="PRO_5002905907" description="DUF4397 domain-containing protein" evidence="1">
    <location>
        <begin position="28"/>
        <end position="138"/>
    </location>
</feature>
<keyword evidence="1" id="KW-0732">Signal</keyword>
<evidence type="ECO:0000256" key="1">
    <source>
        <dbReference type="SAM" id="SignalP"/>
    </source>
</evidence>
<dbReference type="Proteomes" id="UP000002208">
    <property type="component" value="Plasmid 1"/>
</dbReference>
<dbReference type="EMBL" id="CP001115">
    <property type="protein sequence ID" value="ACO47497.1"/>
    <property type="molecule type" value="Genomic_DNA"/>
</dbReference>
<dbReference type="AlphaFoldDB" id="C1D258"/>
<sequence length="138" mass="14884">MRNLTTLKAFTVSALLTASTLFVNASAAPVFFHNDAGASGIVDIYVDGTLVFDDIAPDNAMMFPQELASGRHEVIVTPYNRAPGVQDVLRTTIEIEHASSYHLTLGNTSAVYLDELTGELTQAPWTGEPWLSLDTGLN</sequence>
<dbReference type="KEGG" id="ddr:Deide_1p00910"/>
<accession>C1D258</accession>
<feature type="signal peptide" evidence="1">
    <location>
        <begin position="1"/>
        <end position="27"/>
    </location>
</feature>
<dbReference type="RefSeq" id="WP_012694620.1">
    <property type="nucleotide sequence ID" value="NC_012527.1"/>
</dbReference>
<evidence type="ECO:0008006" key="4">
    <source>
        <dbReference type="Google" id="ProtNLM"/>
    </source>
</evidence>
<gene>
    <name evidence="2" type="ordered locus">Deide_1p00910</name>
</gene>
<geneLocation type="plasmid" evidence="3">
    <name>pDeide1</name>
</geneLocation>
<dbReference type="OrthoDB" id="72742at2"/>
<organism evidence="2 3">
    <name type="scientific">Deinococcus deserti (strain DSM 17065 / CIP 109153 / LMG 22923 / VCD115)</name>
    <dbReference type="NCBI Taxonomy" id="546414"/>
    <lineage>
        <taxon>Bacteria</taxon>
        <taxon>Thermotogati</taxon>
        <taxon>Deinococcota</taxon>
        <taxon>Deinococci</taxon>
        <taxon>Deinococcales</taxon>
        <taxon>Deinococcaceae</taxon>
        <taxon>Deinococcus</taxon>
    </lineage>
</organism>
<dbReference type="HOGENOM" id="CLU_1851856_0_0_0"/>
<name>C1D258_DEIDV</name>